<evidence type="ECO:0000259" key="3">
    <source>
        <dbReference type="Pfam" id="PF00149"/>
    </source>
</evidence>
<dbReference type="InterPro" id="IPR051158">
    <property type="entry name" value="Metallophosphoesterase_sf"/>
</dbReference>
<proteinExistence type="predicted"/>
<feature type="domain" description="Calcineurin-like phosphoesterase" evidence="3">
    <location>
        <begin position="42"/>
        <end position="218"/>
    </location>
</feature>
<dbReference type="GO" id="GO:0016020">
    <property type="term" value="C:membrane"/>
    <property type="evidence" value="ECO:0007669"/>
    <property type="project" value="GOC"/>
</dbReference>
<keyword evidence="5" id="KW-1185">Reference proteome</keyword>
<evidence type="ECO:0000313" key="4">
    <source>
        <dbReference type="EMBL" id="SDB09920.1"/>
    </source>
</evidence>
<dbReference type="SUPFAM" id="SSF56300">
    <property type="entry name" value="Metallo-dependent phosphatases"/>
    <property type="match status" value="1"/>
</dbReference>
<dbReference type="Proteomes" id="UP000199228">
    <property type="component" value="Unassembled WGS sequence"/>
</dbReference>
<reference evidence="4 5" key="1">
    <citation type="submission" date="2016-10" db="EMBL/GenBank/DDBJ databases">
        <authorList>
            <person name="de Groot N.N."/>
        </authorList>
    </citation>
    <scope>NUCLEOTIDE SEQUENCE [LARGE SCALE GENOMIC DNA]</scope>
    <source>
        <strain evidence="4 5">DSM 3217</strain>
    </source>
</reference>
<dbReference type="OrthoDB" id="9780884at2"/>
<keyword evidence="1" id="KW-0479">Metal-binding</keyword>
<dbReference type="InterPro" id="IPR029052">
    <property type="entry name" value="Metallo-depent_PP-like"/>
</dbReference>
<dbReference type="RefSeq" id="WP_090172373.1">
    <property type="nucleotide sequence ID" value="NZ_FMXR01000006.1"/>
</dbReference>
<name>A0A1G6ANG7_EUBOX</name>
<dbReference type="GO" id="GO:0009245">
    <property type="term" value="P:lipid A biosynthetic process"/>
    <property type="evidence" value="ECO:0007669"/>
    <property type="project" value="TreeGrafter"/>
</dbReference>
<evidence type="ECO:0000313" key="5">
    <source>
        <dbReference type="Proteomes" id="UP000199228"/>
    </source>
</evidence>
<organism evidence="4 5">
    <name type="scientific">Eubacterium oxidoreducens</name>
    <dbReference type="NCBI Taxonomy" id="1732"/>
    <lineage>
        <taxon>Bacteria</taxon>
        <taxon>Bacillati</taxon>
        <taxon>Bacillota</taxon>
        <taxon>Clostridia</taxon>
        <taxon>Eubacteriales</taxon>
        <taxon>Eubacteriaceae</taxon>
        <taxon>Eubacterium</taxon>
    </lineage>
</organism>
<evidence type="ECO:0000256" key="2">
    <source>
        <dbReference type="ARBA" id="ARBA00022801"/>
    </source>
</evidence>
<dbReference type="PANTHER" id="PTHR31302:SF31">
    <property type="entry name" value="PHOSPHODIESTERASE YAEI"/>
    <property type="match status" value="1"/>
</dbReference>
<sequence length="283" mass="32421">MTILVVIICIILIGVVLQAIELRKFTITSYRITSSYVTHPVRLAVLSDLHAKLFGKDNHPLYEAVEAIKPDAILLTGDMITAKKTQKYDEVFEFLNSLTTIAPVYYELGNHEQRVMDEESKHYEAFCRYMEKVKASDIIVLDNEFSRLNEEVDLIGLTLPPECFDKKIDCELEVEYFEKNFPEYEEEGFCILMAHSPKYMETYLKWPCDLILSGHNHGGLVRIPGGSSILSPEFKLFPTYDGGHYKVNDKDVIVSKGLGTHTFHIRIFNRAEVLAVEIKPEKH</sequence>
<protein>
    <recommendedName>
        <fullName evidence="3">Calcineurin-like phosphoesterase domain-containing protein</fullName>
    </recommendedName>
</protein>
<evidence type="ECO:0000256" key="1">
    <source>
        <dbReference type="ARBA" id="ARBA00022723"/>
    </source>
</evidence>
<dbReference type="GO" id="GO:0046872">
    <property type="term" value="F:metal ion binding"/>
    <property type="evidence" value="ECO:0007669"/>
    <property type="project" value="UniProtKB-KW"/>
</dbReference>
<dbReference type="Gene3D" id="3.60.21.10">
    <property type="match status" value="1"/>
</dbReference>
<dbReference type="AlphaFoldDB" id="A0A1G6ANG7"/>
<dbReference type="STRING" id="1732.SAMN02910417_00766"/>
<keyword evidence="2" id="KW-0378">Hydrolase</keyword>
<dbReference type="Pfam" id="PF00149">
    <property type="entry name" value="Metallophos"/>
    <property type="match status" value="1"/>
</dbReference>
<dbReference type="InterPro" id="IPR004843">
    <property type="entry name" value="Calcineurin-like_PHP"/>
</dbReference>
<accession>A0A1G6ANG7</accession>
<dbReference type="PANTHER" id="PTHR31302">
    <property type="entry name" value="TRANSMEMBRANE PROTEIN WITH METALLOPHOSPHOESTERASE DOMAIN-RELATED"/>
    <property type="match status" value="1"/>
</dbReference>
<dbReference type="GO" id="GO:0008758">
    <property type="term" value="F:UDP-2,3-diacylglucosamine hydrolase activity"/>
    <property type="evidence" value="ECO:0007669"/>
    <property type="project" value="TreeGrafter"/>
</dbReference>
<gene>
    <name evidence="4" type="ORF">SAMN02910417_00766</name>
</gene>
<dbReference type="EMBL" id="FMXR01000006">
    <property type="protein sequence ID" value="SDB09920.1"/>
    <property type="molecule type" value="Genomic_DNA"/>
</dbReference>